<dbReference type="Gene3D" id="3.90.1590.10">
    <property type="entry name" value="glutathione-dependent formaldehyde- activating enzyme (gfa)"/>
    <property type="match status" value="1"/>
</dbReference>
<dbReference type="GO" id="GO:0046872">
    <property type="term" value="F:metal ion binding"/>
    <property type="evidence" value="ECO:0007669"/>
    <property type="project" value="UniProtKB-KW"/>
</dbReference>
<comment type="similarity">
    <text evidence="1">Belongs to the Gfa family.</text>
</comment>
<evidence type="ECO:0000256" key="3">
    <source>
        <dbReference type="ARBA" id="ARBA00022833"/>
    </source>
</evidence>
<keyword evidence="3" id="KW-0862">Zinc</keyword>
<dbReference type="PROSITE" id="PS51891">
    <property type="entry name" value="CENP_V_GFA"/>
    <property type="match status" value="1"/>
</dbReference>
<evidence type="ECO:0000313" key="6">
    <source>
        <dbReference type="EMBL" id="KAF2432576.1"/>
    </source>
</evidence>
<keyword evidence="7" id="KW-1185">Reference proteome</keyword>
<dbReference type="PANTHER" id="PTHR33337:SF40">
    <property type="entry name" value="CENP-V_GFA DOMAIN-CONTAINING PROTEIN-RELATED"/>
    <property type="match status" value="1"/>
</dbReference>
<gene>
    <name evidence="6" type="ORF">EJ08DRAFT_669346</name>
</gene>
<proteinExistence type="inferred from homology"/>
<dbReference type="Pfam" id="PF04828">
    <property type="entry name" value="GFA"/>
    <property type="match status" value="1"/>
</dbReference>
<evidence type="ECO:0000256" key="2">
    <source>
        <dbReference type="ARBA" id="ARBA00022723"/>
    </source>
</evidence>
<reference evidence="6" key="1">
    <citation type="journal article" date="2020" name="Stud. Mycol.">
        <title>101 Dothideomycetes genomes: a test case for predicting lifestyles and emergence of pathogens.</title>
        <authorList>
            <person name="Haridas S."/>
            <person name="Albert R."/>
            <person name="Binder M."/>
            <person name="Bloem J."/>
            <person name="Labutti K."/>
            <person name="Salamov A."/>
            <person name="Andreopoulos B."/>
            <person name="Baker S."/>
            <person name="Barry K."/>
            <person name="Bills G."/>
            <person name="Bluhm B."/>
            <person name="Cannon C."/>
            <person name="Castanera R."/>
            <person name="Culley D."/>
            <person name="Daum C."/>
            <person name="Ezra D."/>
            <person name="Gonzalez J."/>
            <person name="Henrissat B."/>
            <person name="Kuo A."/>
            <person name="Liang C."/>
            <person name="Lipzen A."/>
            <person name="Lutzoni F."/>
            <person name="Magnuson J."/>
            <person name="Mondo S."/>
            <person name="Nolan M."/>
            <person name="Ohm R."/>
            <person name="Pangilinan J."/>
            <person name="Park H.-J."/>
            <person name="Ramirez L."/>
            <person name="Alfaro M."/>
            <person name="Sun H."/>
            <person name="Tritt A."/>
            <person name="Yoshinaga Y."/>
            <person name="Zwiers L.-H."/>
            <person name="Turgeon B."/>
            <person name="Goodwin S."/>
            <person name="Spatafora J."/>
            <person name="Crous P."/>
            <person name="Grigoriev I."/>
        </authorList>
    </citation>
    <scope>NUCLEOTIDE SEQUENCE</scope>
    <source>
        <strain evidence="6">CBS 130266</strain>
    </source>
</reference>
<dbReference type="PANTHER" id="PTHR33337">
    <property type="entry name" value="GFA DOMAIN-CONTAINING PROTEIN"/>
    <property type="match status" value="1"/>
</dbReference>
<sequence>MEPKTKLPVTITGSCLCEAIRYTITFPTDAEWPPKFNATCQCTKCRKFTGSLLPQGHVLPRPYITPAINNTTFATYTSFQSSEHCYRSFCSKCGSSLTFHDETKPDVIEIYLGTLDEDVLCKRDGGVLGEELCKSGVHIWVGNGVKGVSDGERLEGVRWKGDRGGEEMKRKA</sequence>
<keyword evidence="2" id="KW-0479">Metal-binding</keyword>
<comment type="caution">
    <text evidence="6">The sequence shown here is derived from an EMBL/GenBank/DDBJ whole genome shotgun (WGS) entry which is preliminary data.</text>
</comment>
<name>A0A9P4U0L7_9PEZI</name>
<evidence type="ECO:0000259" key="5">
    <source>
        <dbReference type="PROSITE" id="PS51891"/>
    </source>
</evidence>
<dbReference type="Proteomes" id="UP000800235">
    <property type="component" value="Unassembled WGS sequence"/>
</dbReference>
<dbReference type="OrthoDB" id="6329284at2759"/>
<dbReference type="AlphaFoldDB" id="A0A9P4U0L7"/>
<evidence type="ECO:0000256" key="1">
    <source>
        <dbReference type="ARBA" id="ARBA00005495"/>
    </source>
</evidence>
<protein>
    <recommendedName>
        <fullName evidence="5">CENP-V/GFA domain-containing protein</fullName>
    </recommendedName>
</protein>
<evidence type="ECO:0000313" key="7">
    <source>
        <dbReference type="Proteomes" id="UP000800235"/>
    </source>
</evidence>
<evidence type="ECO:0000256" key="4">
    <source>
        <dbReference type="ARBA" id="ARBA00023239"/>
    </source>
</evidence>
<dbReference type="EMBL" id="MU007025">
    <property type="protein sequence ID" value="KAF2432576.1"/>
    <property type="molecule type" value="Genomic_DNA"/>
</dbReference>
<dbReference type="SUPFAM" id="SSF51316">
    <property type="entry name" value="Mss4-like"/>
    <property type="match status" value="1"/>
</dbReference>
<feature type="domain" description="CENP-V/GFA" evidence="5">
    <location>
        <begin position="11"/>
        <end position="141"/>
    </location>
</feature>
<organism evidence="6 7">
    <name type="scientific">Tothia fuscella</name>
    <dbReference type="NCBI Taxonomy" id="1048955"/>
    <lineage>
        <taxon>Eukaryota</taxon>
        <taxon>Fungi</taxon>
        <taxon>Dikarya</taxon>
        <taxon>Ascomycota</taxon>
        <taxon>Pezizomycotina</taxon>
        <taxon>Dothideomycetes</taxon>
        <taxon>Pleosporomycetidae</taxon>
        <taxon>Venturiales</taxon>
        <taxon>Cylindrosympodiaceae</taxon>
        <taxon>Tothia</taxon>
    </lineage>
</organism>
<dbReference type="InterPro" id="IPR006913">
    <property type="entry name" value="CENP-V/GFA"/>
</dbReference>
<accession>A0A9P4U0L7</accession>
<dbReference type="GO" id="GO:0016846">
    <property type="term" value="F:carbon-sulfur lyase activity"/>
    <property type="evidence" value="ECO:0007669"/>
    <property type="project" value="InterPro"/>
</dbReference>
<keyword evidence="4" id="KW-0456">Lyase</keyword>
<dbReference type="InterPro" id="IPR011057">
    <property type="entry name" value="Mss4-like_sf"/>
</dbReference>